<dbReference type="RefSeq" id="WP_073585258.1">
    <property type="nucleotide sequence ID" value="NZ_CBCSEA010000014.1"/>
</dbReference>
<dbReference type="AlphaFoldDB" id="A0A1M7ZZJ7"/>
<dbReference type="STRING" id="416016.SAMN05443547_2676"/>
<keyword evidence="2" id="KW-1185">Reference proteome</keyword>
<dbReference type="CDD" id="cd15482">
    <property type="entry name" value="Sialidase_non-viral"/>
    <property type="match status" value="1"/>
</dbReference>
<dbReference type="EMBL" id="FRYK01000007">
    <property type="protein sequence ID" value="SHO74286.1"/>
    <property type="molecule type" value="Genomic_DNA"/>
</dbReference>
<dbReference type="Gene3D" id="2.130.10.10">
    <property type="entry name" value="YVTN repeat-like/Quinoprotein amine dehydrogenase"/>
    <property type="match status" value="1"/>
</dbReference>
<sequence>MKKIFLFLNFITISVLAQQEKFQSEVILETKLSCRAILVDDERVWMGMDKGRYGFYDKRNDTTIISDIQLVARTTEFRSIAQTKAAIFILAVGNPALLIRIDKKTLEESVVYREVHEKVFYDSMQFVDDLNGFAMGDPVENCLSFLKTNDGGKTWQKVNCELLPKVSEGEAAFATSNTNLIIKGKSIFMVSGGKQSRVFVSEDFGSSWNVYATPIVQGETMTGIFTADFYNEKIGIIAGGNYEKQDQNWANKAITKNGGKTWKLVSDKEAFGYASCIQFVPNSKGKEIISVGGTGMYYSDDFGKSWIKFSEDKAFFTFRFESEKVFYATGRNKLVRFQIK</sequence>
<dbReference type="InterPro" id="IPR015943">
    <property type="entry name" value="WD40/YVTN_repeat-like_dom_sf"/>
</dbReference>
<protein>
    <recommendedName>
        <fullName evidence="3">Oxidoreductase</fullName>
    </recommendedName>
</protein>
<dbReference type="SUPFAM" id="SSF50939">
    <property type="entry name" value="Sialidases"/>
    <property type="match status" value="1"/>
</dbReference>
<dbReference type="Proteomes" id="UP000184611">
    <property type="component" value="Unassembled WGS sequence"/>
</dbReference>
<reference evidence="2" key="1">
    <citation type="submission" date="2016-12" db="EMBL/GenBank/DDBJ databases">
        <authorList>
            <person name="Varghese N."/>
            <person name="Submissions S."/>
        </authorList>
    </citation>
    <scope>NUCLEOTIDE SEQUENCE [LARGE SCALE GENOMIC DNA]</scope>
    <source>
        <strain evidence="2">DSM 18830</strain>
    </source>
</reference>
<dbReference type="PANTHER" id="PTHR47199:SF2">
    <property type="entry name" value="PHOTOSYSTEM II STABILITY_ASSEMBLY FACTOR HCF136, CHLOROPLASTIC"/>
    <property type="match status" value="1"/>
</dbReference>
<organism evidence="1 2">
    <name type="scientific">Flavobacterium cucumis</name>
    <dbReference type="NCBI Taxonomy" id="416016"/>
    <lineage>
        <taxon>Bacteria</taxon>
        <taxon>Pseudomonadati</taxon>
        <taxon>Bacteroidota</taxon>
        <taxon>Flavobacteriia</taxon>
        <taxon>Flavobacteriales</taxon>
        <taxon>Flavobacteriaceae</taxon>
        <taxon>Flavobacterium</taxon>
    </lineage>
</organism>
<dbReference type="PANTHER" id="PTHR47199">
    <property type="entry name" value="PHOTOSYSTEM II STABILITY/ASSEMBLY FACTOR HCF136, CHLOROPLASTIC"/>
    <property type="match status" value="1"/>
</dbReference>
<name>A0A1M7ZZJ7_9FLAO</name>
<dbReference type="InterPro" id="IPR036278">
    <property type="entry name" value="Sialidase_sf"/>
</dbReference>
<evidence type="ECO:0008006" key="3">
    <source>
        <dbReference type="Google" id="ProtNLM"/>
    </source>
</evidence>
<accession>A0A1M7ZZJ7</accession>
<proteinExistence type="predicted"/>
<evidence type="ECO:0000313" key="1">
    <source>
        <dbReference type="EMBL" id="SHO74286.1"/>
    </source>
</evidence>
<evidence type="ECO:0000313" key="2">
    <source>
        <dbReference type="Proteomes" id="UP000184611"/>
    </source>
</evidence>
<gene>
    <name evidence="1" type="ORF">SAMN05443547_2676</name>
</gene>